<feature type="non-terminal residue" evidence="3">
    <location>
        <position position="129"/>
    </location>
</feature>
<protein>
    <recommendedName>
        <fullName evidence="1">PIK-related kinase FAT domain-containing protein</fullName>
    </recommendedName>
</protein>
<dbReference type="EMBL" id="JARBDR010000903">
    <property type="protein sequence ID" value="KAJ8304686.1"/>
    <property type="molecule type" value="Genomic_DNA"/>
</dbReference>
<sequence length="129" mass="15347">MLQAEDYHLPEVFLEKAKWFWFKGDHDQALSCLERGISVHFPDASQLLQDTSEEGKKRRQIYAKAQLLYGHYNEETSSLESNSIVKCYKEVTDLYQDWEDGYFYLAKYYDKIMMTLVLEDKDKPDPMKQ</sequence>
<evidence type="ECO:0000313" key="4">
    <source>
        <dbReference type="Proteomes" id="UP001217089"/>
    </source>
</evidence>
<accession>A0ABQ9EHE2</accession>
<keyword evidence="4" id="KW-1185">Reference proteome</keyword>
<gene>
    <name evidence="2" type="ORF">KUTeg_018269</name>
    <name evidence="3" type="ORF">KUTeg_018270</name>
</gene>
<proteinExistence type="predicted"/>
<evidence type="ECO:0000313" key="3">
    <source>
        <dbReference type="EMBL" id="KAJ8304687.1"/>
    </source>
</evidence>
<name>A0ABQ9EHE2_TEGGR</name>
<organism evidence="3 4">
    <name type="scientific">Tegillarca granosa</name>
    <name type="common">Malaysian cockle</name>
    <name type="synonym">Anadara granosa</name>
    <dbReference type="NCBI Taxonomy" id="220873"/>
    <lineage>
        <taxon>Eukaryota</taxon>
        <taxon>Metazoa</taxon>
        <taxon>Spiralia</taxon>
        <taxon>Lophotrochozoa</taxon>
        <taxon>Mollusca</taxon>
        <taxon>Bivalvia</taxon>
        <taxon>Autobranchia</taxon>
        <taxon>Pteriomorphia</taxon>
        <taxon>Arcoida</taxon>
        <taxon>Arcoidea</taxon>
        <taxon>Arcidae</taxon>
        <taxon>Tegillarca</taxon>
    </lineage>
</organism>
<feature type="domain" description="PIK-related kinase FAT" evidence="1">
    <location>
        <begin position="7"/>
        <end position="116"/>
    </location>
</feature>
<comment type="caution">
    <text evidence="3">The sequence shown here is derived from an EMBL/GenBank/DDBJ whole genome shotgun (WGS) entry which is preliminary data.</text>
</comment>
<evidence type="ECO:0000313" key="2">
    <source>
        <dbReference type="EMBL" id="KAJ8304686.1"/>
    </source>
</evidence>
<dbReference type="Pfam" id="PF02259">
    <property type="entry name" value="FAT"/>
    <property type="match status" value="1"/>
</dbReference>
<dbReference type="EMBL" id="JARBDR010000903">
    <property type="protein sequence ID" value="KAJ8304687.1"/>
    <property type="molecule type" value="Genomic_DNA"/>
</dbReference>
<dbReference type="InterPro" id="IPR003151">
    <property type="entry name" value="PIK-rel_kinase_FAT"/>
</dbReference>
<reference evidence="3 4" key="1">
    <citation type="submission" date="2022-12" db="EMBL/GenBank/DDBJ databases">
        <title>Chromosome-level genome of Tegillarca granosa.</title>
        <authorList>
            <person name="Kim J."/>
        </authorList>
    </citation>
    <scope>NUCLEOTIDE SEQUENCE [LARGE SCALE GENOMIC DNA]</scope>
    <source>
        <strain evidence="3">Teg-2019</strain>
        <tissue evidence="3">Adductor muscle</tissue>
    </source>
</reference>
<dbReference type="Proteomes" id="UP001217089">
    <property type="component" value="Unassembled WGS sequence"/>
</dbReference>
<evidence type="ECO:0000259" key="1">
    <source>
        <dbReference type="Pfam" id="PF02259"/>
    </source>
</evidence>